<sequence>MIATASPADALEVEWSTGSDGLQTLSIPSSQIPGYDLLGVKWAFRDPRPSPNYLGICAVNSKTKSTAVSGLLGDLLTDNWKLSSVSLGDGTLTLTAMAGQETLYPRWAITNNVVAFSDKSAYALLEADMFFEPI</sequence>
<proteinExistence type="predicted"/>
<evidence type="ECO:0000313" key="2">
    <source>
        <dbReference type="Proteomes" id="UP000054248"/>
    </source>
</evidence>
<gene>
    <name evidence="1" type="ORF">M407DRAFT_241547</name>
</gene>
<reference evidence="1 2" key="1">
    <citation type="submission" date="2014-04" db="EMBL/GenBank/DDBJ databases">
        <authorList>
            <consortium name="DOE Joint Genome Institute"/>
            <person name="Kuo A."/>
            <person name="Girlanda M."/>
            <person name="Perotto S."/>
            <person name="Kohler A."/>
            <person name="Nagy L.G."/>
            <person name="Floudas D."/>
            <person name="Copeland A."/>
            <person name="Barry K.W."/>
            <person name="Cichocki N."/>
            <person name="Veneault-Fourrey C."/>
            <person name="LaButti K."/>
            <person name="Lindquist E.A."/>
            <person name="Lipzen A."/>
            <person name="Lundell T."/>
            <person name="Morin E."/>
            <person name="Murat C."/>
            <person name="Sun H."/>
            <person name="Tunlid A."/>
            <person name="Henrissat B."/>
            <person name="Grigoriev I.V."/>
            <person name="Hibbett D.S."/>
            <person name="Martin F."/>
            <person name="Nordberg H.P."/>
            <person name="Cantor M.N."/>
            <person name="Hua S.X."/>
        </authorList>
    </citation>
    <scope>NUCLEOTIDE SEQUENCE [LARGE SCALE GENOMIC DNA]</scope>
    <source>
        <strain evidence="1 2">MUT 4182</strain>
    </source>
</reference>
<dbReference type="Proteomes" id="UP000054248">
    <property type="component" value="Unassembled WGS sequence"/>
</dbReference>
<keyword evidence="2" id="KW-1185">Reference proteome</keyword>
<dbReference type="AlphaFoldDB" id="A0A0C3QSR4"/>
<protein>
    <submittedName>
        <fullName evidence="1">Uncharacterized protein</fullName>
    </submittedName>
</protein>
<name>A0A0C3QSR4_9AGAM</name>
<accession>A0A0C3QSR4</accession>
<organism evidence="1 2">
    <name type="scientific">Tulasnella calospora MUT 4182</name>
    <dbReference type="NCBI Taxonomy" id="1051891"/>
    <lineage>
        <taxon>Eukaryota</taxon>
        <taxon>Fungi</taxon>
        <taxon>Dikarya</taxon>
        <taxon>Basidiomycota</taxon>
        <taxon>Agaricomycotina</taxon>
        <taxon>Agaricomycetes</taxon>
        <taxon>Cantharellales</taxon>
        <taxon>Tulasnellaceae</taxon>
        <taxon>Tulasnella</taxon>
    </lineage>
</organism>
<dbReference type="EMBL" id="KN822957">
    <property type="protein sequence ID" value="KIO32066.1"/>
    <property type="molecule type" value="Genomic_DNA"/>
</dbReference>
<evidence type="ECO:0000313" key="1">
    <source>
        <dbReference type="EMBL" id="KIO32066.1"/>
    </source>
</evidence>
<dbReference type="HOGENOM" id="CLU_1897715_0_0_1"/>
<reference evidence="2" key="2">
    <citation type="submission" date="2015-01" db="EMBL/GenBank/DDBJ databases">
        <title>Evolutionary Origins and Diversification of the Mycorrhizal Mutualists.</title>
        <authorList>
            <consortium name="DOE Joint Genome Institute"/>
            <consortium name="Mycorrhizal Genomics Consortium"/>
            <person name="Kohler A."/>
            <person name="Kuo A."/>
            <person name="Nagy L.G."/>
            <person name="Floudas D."/>
            <person name="Copeland A."/>
            <person name="Barry K.W."/>
            <person name="Cichocki N."/>
            <person name="Veneault-Fourrey C."/>
            <person name="LaButti K."/>
            <person name="Lindquist E.A."/>
            <person name="Lipzen A."/>
            <person name="Lundell T."/>
            <person name="Morin E."/>
            <person name="Murat C."/>
            <person name="Riley R."/>
            <person name="Ohm R."/>
            <person name="Sun H."/>
            <person name="Tunlid A."/>
            <person name="Henrissat B."/>
            <person name="Grigoriev I.V."/>
            <person name="Hibbett D.S."/>
            <person name="Martin F."/>
        </authorList>
    </citation>
    <scope>NUCLEOTIDE SEQUENCE [LARGE SCALE GENOMIC DNA]</scope>
    <source>
        <strain evidence="2">MUT 4182</strain>
    </source>
</reference>